<evidence type="ECO:0000313" key="2">
    <source>
        <dbReference type="EMBL" id="WXA96334.1"/>
    </source>
</evidence>
<feature type="transmembrane region" description="Helical" evidence="1">
    <location>
        <begin position="182"/>
        <end position="204"/>
    </location>
</feature>
<keyword evidence="1" id="KW-0812">Transmembrane</keyword>
<name>A0ABZ2KE54_9BACT</name>
<protein>
    <submittedName>
        <fullName evidence="2">ABC-2 family transporter protein</fullName>
    </submittedName>
</protein>
<dbReference type="InterPro" id="IPR010390">
    <property type="entry name" value="ABC-2_transporter-like"/>
</dbReference>
<dbReference type="Proteomes" id="UP001379533">
    <property type="component" value="Chromosome"/>
</dbReference>
<proteinExistence type="predicted"/>
<feature type="transmembrane region" description="Helical" evidence="1">
    <location>
        <begin position="112"/>
        <end position="133"/>
    </location>
</feature>
<gene>
    <name evidence="2" type="ORF">LZC95_05720</name>
</gene>
<reference evidence="2 3" key="1">
    <citation type="submission" date="2021-12" db="EMBL/GenBank/DDBJ databases">
        <title>Discovery of the Pendulisporaceae a myxobacterial family with distinct sporulation behavior and unique specialized metabolism.</title>
        <authorList>
            <person name="Garcia R."/>
            <person name="Popoff A."/>
            <person name="Bader C.D."/>
            <person name="Loehr J."/>
            <person name="Walesch S."/>
            <person name="Walt C."/>
            <person name="Boldt J."/>
            <person name="Bunk B."/>
            <person name="Haeckl F.J.F.P.J."/>
            <person name="Gunesch A.P."/>
            <person name="Birkelbach J."/>
            <person name="Nuebel U."/>
            <person name="Pietschmann T."/>
            <person name="Bach T."/>
            <person name="Mueller R."/>
        </authorList>
    </citation>
    <scope>NUCLEOTIDE SEQUENCE [LARGE SCALE GENOMIC DNA]</scope>
    <source>
        <strain evidence="2 3">MSr12523</strain>
    </source>
</reference>
<feature type="transmembrane region" description="Helical" evidence="1">
    <location>
        <begin position="29"/>
        <end position="48"/>
    </location>
</feature>
<dbReference type="PANTHER" id="PTHR36832">
    <property type="entry name" value="SLR1174 PROTEIN-RELATED"/>
    <property type="match status" value="1"/>
</dbReference>
<keyword evidence="3" id="KW-1185">Reference proteome</keyword>
<keyword evidence="1" id="KW-1133">Transmembrane helix</keyword>
<evidence type="ECO:0000256" key="1">
    <source>
        <dbReference type="SAM" id="Phobius"/>
    </source>
</evidence>
<organism evidence="2 3">
    <name type="scientific">Pendulispora brunnea</name>
    <dbReference type="NCBI Taxonomy" id="2905690"/>
    <lineage>
        <taxon>Bacteria</taxon>
        <taxon>Pseudomonadati</taxon>
        <taxon>Myxococcota</taxon>
        <taxon>Myxococcia</taxon>
        <taxon>Myxococcales</taxon>
        <taxon>Sorangiineae</taxon>
        <taxon>Pendulisporaceae</taxon>
        <taxon>Pendulispora</taxon>
    </lineage>
</organism>
<dbReference type="PANTHER" id="PTHR36832:SF1">
    <property type="entry name" value="SLR1174 PROTEIN"/>
    <property type="match status" value="1"/>
</dbReference>
<dbReference type="Pfam" id="PF06182">
    <property type="entry name" value="ABC2_membrane_6"/>
    <property type="match status" value="1"/>
</dbReference>
<accession>A0ABZ2KE54</accession>
<feature type="transmembrane region" description="Helical" evidence="1">
    <location>
        <begin position="145"/>
        <end position="173"/>
    </location>
</feature>
<sequence>MSVRSTARALPTMLRVAFAEAVAYRAEVLVWMLATTMPLIMLALWLAVAREGPVGRLGETELIAYFLSTFIVRQFTGSWACWQINTEVRDGTLAMRLLRPVHPMLAYAAEQLVSVPVRGIFSLPIAIAGLIWLGTAPFPHDPLVWMGWALSMLGAWLISLFVNFIVGCSSLFLESSLKIMDIWLALFFVFSGYLIPVELFPPIVRAIGDWLPFRYQIGLPVELMTGVYDRAASLTMLGRQWLMVVVLGAFTAFVWRRGIGRFAAYGG</sequence>
<keyword evidence="1" id="KW-0472">Membrane</keyword>
<dbReference type="RefSeq" id="WP_394846950.1">
    <property type="nucleotide sequence ID" value="NZ_CP089982.1"/>
</dbReference>
<feature type="transmembrane region" description="Helical" evidence="1">
    <location>
        <begin position="238"/>
        <end position="255"/>
    </location>
</feature>
<evidence type="ECO:0000313" key="3">
    <source>
        <dbReference type="Proteomes" id="UP001379533"/>
    </source>
</evidence>
<dbReference type="EMBL" id="CP089982">
    <property type="protein sequence ID" value="WXA96334.1"/>
    <property type="molecule type" value="Genomic_DNA"/>
</dbReference>